<name>A0A1W6SPA2_9PROT</name>
<evidence type="ECO:0000256" key="6">
    <source>
        <dbReference type="ARBA" id="ARBA00022642"/>
    </source>
</evidence>
<gene>
    <name evidence="15" type="ORF">EBAPG3_007435</name>
</gene>
<dbReference type="Pfam" id="PF01729">
    <property type="entry name" value="QRPTase_C"/>
    <property type="match status" value="1"/>
</dbReference>
<dbReference type="FunFam" id="3.90.1170.20:FF:000001">
    <property type="entry name" value="Nicotinate-nucleotide diphosphorylase (Carboxylating)"/>
    <property type="match status" value="1"/>
</dbReference>
<dbReference type="KEGG" id="nlc:EBAPG3_007435"/>
<dbReference type="GO" id="GO:0004514">
    <property type="term" value="F:nicotinate-nucleotide diphosphorylase (carboxylating) activity"/>
    <property type="evidence" value="ECO:0007669"/>
    <property type="project" value="UniProtKB-EC"/>
</dbReference>
<evidence type="ECO:0000256" key="4">
    <source>
        <dbReference type="ARBA" id="ARBA00011218"/>
    </source>
</evidence>
<proteinExistence type="inferred from homology"/>
<dbReference type="Pfam" id="PF02749">
    <property type="entry name" value="QRPTase_N"/>
    <property type="match status" value="1"/>
</dbReference>
<keyword evidence="7 12" id="KW-0328">Glycosyltransferase</keyword>
<evidence type="ECO:0000256" key="7">
    <source>
        <dbReference type="ARBA" id="ARBA00022676"/>
    </source>
</evidence>
<dbReference type="InterPro" id="IPR037128">
    <property type="entry name" value="Quinolinate_PRibosylTase_N_sf"/>
</dbReference>
<evidence type="ECO:0000256" key="5">
    <source>
        <dbReference type="ARBA" id="ARBA00011944"/>
    </source>
</evidence>
<evidence type="ECO:0000256" key="3">
    <source>
        <dbReference type="ARBA" id="ARBA00009400"/>
    </source>
</evidence>
<sequence>MDLETEIKNNVNQALSEDIGTGDLTALLIPAGRSAAASVISRENAVLCGTKWFEACFWHLAPETGLCWSAQDGVAIHAGQELCRITGDARTLLMAERAALNFLQLLSAVATQTRRYVNAVSGTGAVIVDTRKTLPGLRLAQKYAVRCGGGTNHRLGLYDGILIKENHIIAAGSIERALRAAEKIAPPGLFIQIEVETLDDLRNALNAGAKMILLDNFDLDGLRRAVALRAQLTQKGAVLEASGGITLENVRNVAETGVDRISVGSLTKDIHAVDLSMRFSTDFAARQ</sequence>
<comment type="subunit">
    <text evidence="4">Hexamer formed by 3 homodimers.</text>
</comment>
<feature type="domain" description="Quinolinate phosphoribosyl transferase C-terminal" evidence="13">
    <location>
        <begin position="109"/>
        <end position="278"/>
    </location>
</feature>
<dbReference type="SUPFAM" id="SSF51690">
    <property type="entry name" value="Nicotinate/Quinolinate PRTase C-terminal domain-like"/>
    <property type="match status" value="1"/>
</dbReference>
<comment type="catalytic activity">
    <reaction evidence="10">
        <text>nicotinate beta-D-ribonucleotide + CO2 + diphosphate = quinolinate + 5-phospho-alpha-D-ribose 1-diphosphate + 2 H(+)</text>
        <dbReference type="Rhea" id="RHEA:12733"/>
        <dbReference type="ChEBI" id="CHEBI:15378"/>
        <dbReference type="ChEBI" id="CHEBI:16526"/>
        <dbReference type="ChEBI" id="CHEBI:29959"/>
        <dbReference type="ChEBI" id="CHEBI:33019"/>
        <dbReference type="ChEBI" id="CHEBI:57502"/>
        <dbReference type="ChEBI" id="CHEBI:58017"/>
        <dbReference type="EC" id="2.4.2.19"/>
    </reaction>
</comment>
<dbReference type="SUPFAM" id="SSF54675">
    <property type="entry name" value="Nicotinate/Quinolinate PRTase N-terminal domain-like"/>
    <property type="match status" value="1"/>
</dbReference>
<evidence type="ECO:0000256" key="8">
    <source>
        <dbReference type="ARBA" id="ARBA00022679"/>
    </source>
</evidence>
<dbReference type="EC" id="2.4.2.19" evidence="5"/>
<keyword evidence="6" id="KW-0662">Pyridine nucleotide biosynthesis</keyword>
<dbReference type="AlphaFoldDB" id="A0A1W6SPA2"/>
<dbReference type="eggNOG" id="COG0157">
    <property type="taxonomic scope" value="Bacteria"/>
</dbReference>
<comment type="pathway">
    <text evidence="2">Cofactor biosynthesis; NAD(+) biosynthesis; nicotinate D-ribonucleotide from quinolinate: step 1/1.</text>
</comment>
<evidence type="ECO:0000313" key="15">
    <source>
        <dbReference type="EMBL" id="ARO87617.1"/>
    </source>
</evidence>
<dbReference type="InterPro" id="IPR027277">
    <property type="entry name" value="NadC/ModD"/>
</dbReference>
<dbReference type="PANTHER" id="PTHR32179">
    <property type="entry name" value="NICOTINATE-NUCLEOTIDE PYROPHOSPHORYLASE [CARBOXYLATING]"/>
    <property type="match status" value="1"/>
</dbReference>
<evidence type="ECO:0000256" key="12">
    <source>
        <dbReference type="PIRNR" id="PIRNR006250"/>
    </source>
</evidence>
<protein>
    <recommendedName>
        <fullName evidence="11">Probable nicotinate-nucleotide pyrophosphorylase [carboxylating]</fullName>
        <ecNumber evidence="5">2.4.2.19</ecNumber>
    </recommendedName>
    <alternativeName>
        <fullName evidence="9">Quinolinate phosphoribosyltransferase [decarboxylating]</fullName>
    </alternativeName>
</protein>
<evidence type="ECO:0000256" key="9">
    <source>
        <dbReference type="ARBA" id="ARBA00033102"/>
    </source>
</evidence>
<evidence type="ECO:0000313" key="16">
    <source>
        <dbReference type="Proteomes" id="UP000012179"/>
    </source>
</evidence>
<dbReference type="GO" id="GO:0005737">
    <property type="term" value="C:cytoplasm"/>
    <property type="evidence" value="ECO:0007669"/>
    <property type="project" value="TreeGrafter"/>
</dbReference>
<dbReference type="OrthoDB" id="9782546at2"/>
<evidence type="ECO:0000259" key="13">
    <source>
        <dbReference type="Pfam" id="PF01729"/>
    </source>
</evidence>
<dbReference type="FunFam" id="3.20.20.70:FF:000030">
    <property type="entry name" value="Nicotinate-nucleotide pyrophosphorylase, carboxylating"/>
    <property type="match status" value="1"/>
</dbReference>
<dbReference type="UniPathway" id="UPA00253">
    <property type="reaction ID" value="UER00331"/>
</dbReference>
<accession>A0A1W6SPA2</accession>
<keyword evidence="16" id="KW-1185">Reference proteome</keyword>
<dbReference type="RefSeq" id="WP_004179865.1">
    <property type="nucleotide sequence ID" value="NZ_CP021106.3"/>
</dbReference>
<evidence type="ECO:0000256" key="10">
    <source>
        <dbReference type="ARBA" id="ARBA00047445"/>
    </source>
</evidence>
<dbReference type="PANTHER" id="PTHR32179:SF3">
    <property type="entry name" value="NICOTINATE-NUCLEOTIDE PYROPHOSPHORYLASE [CARBOXYLATING]"/>
    <property type="match status" value="1"/>
</dbReference>
<dbReference type="Gene3D" id="3.90.1170.20">
    <property type="entry name" value="Quinolinate phosphoribosyl transferase, N-terminal domain"/>
    <property type="match status" value="1"/>
</dbReference>
<dbReference type="InterPro" id="IPR036068">
    <property type="entry name" value="Nicotinate_pribotase-like_C"/>
</dbReference>
<organism evidence="15 16">
    <name type="scientific">Nitrosospira lacus</name>
    <dbReference type="NCBI Taxonomy" id="1288494"/>
    <lineage>
        <taxon>Bacteria</taxon>
        <taxon>Pseudomonadati</taxon>
        <taxon>Pseudomonadota</taxon>
        <taxon>Betaproteobacteria</taxon>
        <taxon>Nitrosomonadales</taxon>
        <taxon>Nitrosomonadaceae</taxon>
        <taxon>Nitrosospira</taxon>
    </lineage>
</organism>
<dbReference type="CDD" id="cd01572">
    <property type="entry name" value="QPRTase"/>
    <property type="match status" value="1"/>
</dbReference>
<dbReference type="GO" id="GO:0034213">
    <property type="term" value="P:quinolinate catabolic process"/>
    <property type="evidence" value="ECO:0007669"/>
    <property type="project" value="TreeGrafter"/>
</dbReference>
<dbReference type="InterPro" id="IPR022412">
    <property type="entry name" value="Quinolinate_PRibosylTrfase_N"/>
</dbReference>
<comment type="similarity">
    <text evidence="3 12">Belongs to the NadC/ModD family.</text>
</comment>
<comment type="function">
    <text evidence="1">Involved in the catabolism of quinolinic acid (QA).</text>
</comment>
<reference evidence="15 16" key="1">
    <citation type="journal article" date="2015" name="Int. J. Syst. Evol. Microbiol.">
        <title>Nitrosospira lacus sp. nov., a psychrotolerant, ammonia-oxidizing bacterium from sandy lake sediment.</title>
        <authorList>
            <person name="Urakawa H."/>
            <person name="Garcia J.C."/>
            <person name="Nielsen J.L."/>
            <person name="Le V.Q."/>
            <person name="Kozlowski J.A."/>
            <person name="Stein L.Y."/>
            <person name="Lim C.K."/>
            <person name="Pommerening-Roser A."/>
            <person name="Martens-Habbena W."/>
            <person name="Stahl D.A."/>
            <person name="Klotz M.G."/>
        </authorList>
    </citation>
    <scope>NUCLEOTIDE SEQUENCE [LARGE SCALE GENOMIC DNA]</scope>
    <source>
        <strain evidence="15 16">APG3</strain>
    </source>
</reference>
<feature type="domain" description="Quinolinate phosphoribosyl transferase N-terminal" evidence="14">
    <location>
        <begin position="23"/>
        <end position="107"/>
    </location>
</feature>
<dbReference type="InterPro" id="IPR004393">
    <property type="entry name" value="NadC"/>
</dbReference>
<evidence type="ECO:0000256" key="2">
    <source>
        <dbReference type="ARBA" id="ARBA00004893"/>
    </source>
</evidence>
<dbReference type="GO" id="GO:0009435">
    <property type="term" value="P:NAD+ biosynthetic process"/>
    <property type="evidence" value="ECO:0007669"/>
    <property type="project" value="UniProtKB-UniPathway"/>
</dbReference>
<dbReference type="NCBIfam" id="TIGR00078">
    <property type="entry name" value="nadC"/>
    <property type="match status" value="1"/>
</dbReference>
<dbReference type="Gene3D" id="3.20.20.70">
    <property type="entry name" value="Aldolase class I"/>
    <property type="match status" value="1"/>
</dbReference>
<evidence type="ECO:0000256" key="11">
    <source>
        <dbReference type="ARBA" id="ARBA00069173"/>
    </source>
</evidence>
<dbReference type="PIRSF" id="PIRSF006250">
    <property type="entry name" value="NadC_ModD"/>
    <property type="match status" value="1"/>
</dbReference>
<dbReference type="InterPro" id="IPR013785">
    <property type="entry name" value="Aldolase_TIM"/>
</dbReference>
<dbReference type="EMBL" id="CP021106">
    <property type="protein sequence ID" value="ARO87617.1"/>
    <property type="molecule type" value="Genomic_DNA"/>
</dbReference>
<evidence type="ECO:0000259" key="14">
    <source>
        <dbReference type="Pfam" id="PF02749"/>
    </source>
</evidence>
<dbReference type="InterPro" id="IPR002638">
    <property type="entry name" value="Quinolinate_PRibosylTrfase_C"/>
</dbReference>
<evidence type="ECO:0000256" key="1">
    <source>
        <dbReference type="ARBA" id="ARBA00003237"/>
    </source>
</evidence>
<dbReference type="Proteomes" id="UP000012179">
    <property type="component" value="Chromosome"/>
</dbReference>
<keyword evidence="8 12" id="KW-0808">Transferase</keyword>